<dbReference type="EMBL" id="JABJNZ010000051">
    <property type="protein sequence ID" value="MBT4870680.1"/>
    <property type="molecule type" value="Genomic_DNA"/>
</dbReference>
<organism evidence="2 3">
    <name type="scientific">Candidatus Iainarchaeum sp</name>
    <dbReference type="NCBI Taxonomy" id="3101447"/>
    <lineage>
        <taxon>Archaea</taxon>
        <taxon>Candidatus Iainarchaeota</taxon>
        <taxon>Candidatus Iainarchaeia</taxon>
        <taxon>Candidatus Iainarchaeales</taxon>
        <taxon>Candidatus Iainarchaeaceae</taxon>
        <taxon>Candidatus Iainarchaeum</taxon>
    </lineage>
</organism>
<comment type="caution">
    <text evidence="2">The sequence shown here is derived from an EMBL/GenBank/DDBJ whole genome shotgun (WGS) entry which is preliminary data.</text>
</comment>
<feature type="coiled-coil region" evidence="1">
    <location>
        <begin position="178"/>
        <end position="252"/>
    </location>
</feature>
<evidence type="ECO:0000256" key="1">
    <source>
        <dbReference type="SAM" id="Coils"/>
    </source>
</evidence>
<gene>
    <name evidence="2" type="ORF">HON47_03845</name>
</gene>
<keyword evidence="1" id="KW-0175">Coiled coil</keyword>
<dbReference type="AlphaFoldDB" id="A0A8T5GFS8"/>
<feature type="coiled-coil region" evidence="1">
    <location>
        <begin position="307"/>
        <end position="409"/>
    </location>
</feature>
<accession>A0A8T5GFS8</accession>
<evidence type="ECO:0000313" key="3">
    <source>
        <dbReference type="Proteomes" id="UP000722459"/>
    </source>
</evidence>
<evidence type="ECO:0000313" key="2">
    <source>
        <dbReference type="EMBL" id="MBT4870680.1"/>
    </source>
</evidence>
<protein>
    <submittedName>
        <fullName evidence="2">Uncharacterized protein</fullName>
    </submittedName>
</protein>
<reference evidence="2" key="1">
    <citation type="journal article" date="2021" name="ISME J.">
        <title>Mercury methylation by metabolically versatile and cosmopolitan marine bacteria.</title>
        <authorList>
            <person name="Lin H."/>
            <person name="Ascher D.B."/>
            <person name="Myung Y."/>
            <person name="Lamborg C.H."/>
            <person name="Hallam S.J."/>
            <person name="Gionfriddo C.M."/>
            <person name="Holt K.E."/>
            <person name="Moreau J.W."/>
        </authorList>
    </citation>
    <scope>NUCLEOTIDE SEQUENCE</scope>
    <source>
        <strain evidence="2">SI075_bin30</strain>
    </source>
</reference>
<sequence>MGFLGKVFGSKEKKEETIETTLELLPTIIEKNFDARKKELEMNTAKKMSEIKFLHIKSLKLLEDIKSKDLEEKENQRFNKAAFTSKKQIEKQLEKLLIKMDPADRGNTLEDVKAFSGEGNAILVNEIMSFRKNIAYTSAYMKDEMKSLGESLQGMLNNFTELAKLLDNESEMFNFEKVKEKILDVQRVGNEIERLNKEIDEIDILIVSKEKEITSVEEKKKETQKGEGMLLLEKLEEEKASLASQKQKLKSEVSSLLSTIDRPLQRFNSLVSSGRWVIDKEKQEILNGMLTNPMLALKKDPSGEKFKEILQEVVKAINDEKIELKEREKEKRLNALNELLTFNFFEKVFWKLNEIQKKQSELEAKLKENTAQKELALEENKIKHAKKTNEELIEKKGKIKREKNELIEQTRKDNDEIITFSEQTLGKKIIIKS</sequence>
<proteinExistence type="predicted"/>
<dbReference type="Proteomes" id="UP000722459">
    <property type="component" value="Unassembled WGS sequence"/>
</dbReference>
<name>A0A8T5GFS8_9ARCH</name>